<dbReference type="GO" id="GO:0005737">
    <property type="term" value="C:cytoplasm"/>
    <property type="evidence" value="ECO:0007669"/>
    <property type="project" value="TreeGrafter"/>
</dbReference>
<dbReference type="EMBL" id="CP012159">
    <property type="protein sequence ID" value="AKT41204.1"/>
    <property type="molecule type" value="Genomic_DNA"/>
</dbReference>
<dbReference type="PATRIC" id="fig|52.7.peg.5943"/>
<dbReference type="PANTHER" id="PTHR48101:SF4">
    <property type="entry name" value="METHYLMALONYL-COA MUTASE, MITOCHONDRIAL"/>
    <property type="match status" value="1"/>
</dbReference>
<name>A0A0K1EK24_CHOCO</name>
<protein>
    <submittedName>
        <fullName evidence="2">Methylmalonyl-CoA mutase</fullName>
    </submittedName>
</protein>
<keyword evidence="3" id="KW-1185">Reference proteome</keyword>
<dbReference type="Proteomes" id="UP000067626">
    <property type="component" value="Chromosome"/>
</dbReference>
<accession>A0A0K1EK24</accession>
<dbReference type="GO" id="GO:0031419">
    <property type="term" value="F:cobalamin binding"/>
    <property type="evidence" value="ECO:0007669"/>
    <property type="project" value="InterPro"/>
</dbReference>
<dbReference type="GO" id="GO:0004494">
    <property type="term" value="F:methylmalonyl-CoA mutase activity"/>
    <property type="evidence" value="ECO:0007669"/>
    <property type="project" value="TreeGrafter"/>
</dbReference>
<evidence type="ECO:0000313" key="3">
    <source>
        <dbReference type="Proteomes" id="UP000067626"/>
    </source>
</evidence>
<dbReference type="Gene3D" id="3.40.50.280">
    <property type="entry name" value="Cobalamin-binding domain"/>
    <property type="match status" value="1"/>
</dbReference>
<dbReference type="SUPFAM" id="SSF51703">
    <property type="entry name" value="Cobalamin (vitamin B12)-dependent enzymes"/>
    <property type="match status" value="1"/>
</dbReference>
<evidence type="ECO:0000313" key="2">
    <source>
        <dbReference type="EMBL" id="AKT41204.1"/>
    </source>
</evidence>
<sequence>MSFPQATIADWRAQVEKELAGAPFDKALVHTTAEGLSVQPLYTEPLQGDPGRAPLTTQPQGASFLICMRHPVGASQDALQGDLGQGTDGLWIPLDALPALGSVFSTLDPARTFFVFDAPPASAVAAIDTLAKHIPSKALRFALNLDPLGAIARGDSKSDPEKVAEALADLGRGARHLGEHFPHATAALVSTLAHHDAGADAADELAIALSTGVVYLRALLEAGLSVDEAARRVALQVTVGRDTFVELCKLRALRICWSKLLVASGVAGAPRPLVHAVCSSRTLTQRDPWVNMLRSTTQVFAAVLGGADVVTPTAFDQGIGASSALAHRVARNTGLVLREESHLGKVIDPAGGSYYLDTLTDGLAREAWTRFQAIERDGGLVDALVSGRVRARLAEAWQRRLERITRRKDPILGVSEFAFLDEERLHPPKGTETEAPAPAESAIPAHRDAEPFERLRARAEGRNAAPEVLLVTLGPFAESRARVGFATGFFAAGGLRTRESTANEPAPIACLCGSDERYKTEAADRARALKAAGCKQVLLAGRPGALEPSLREAGVDGFLFVGCDVVPMLSDLLDVIA</sequence>
<evidence type="ECO:0000259" key="1">
    <source>
        <dbReference type="Pfam" id="PF01642"/>
    </source>
</evidence>
<reference evidence="2 3" key="1">
    <citation type="submission" date="2015-07" db="EMBL/GenBank/DDBJ databases">
        <title>Genome analysis of myxobacterium Chondromyces crocatus Cm c5 reveals a high potential for natural compound synthesis and the genetic basis for the loss of fruiting body formation.</title>
        <authorList>
            <person name="Zaburannyi N."/>
            <person name="Bunk B."/>
            <person name="Maier J."/>
            <person name="Overmann J."/>
            <person name="Mueller R."/>
        </authorList>
    </citation>
    <scope>NUCLEOTIDE SEQUENCE [LARGE SCALE GENOMIC DNA]</scope>
    <source>
        <strain evidence="2 3">Cm c5</strain>
    </source>
</reference>
<dbReference type="InterPro" id="IPR006099">
    <property type="entry name" value="MeMalonylCoA_mutase_a/b_cat"/>
</dbReference>
<dbReference type="GO" id="GO:0019678">
    <property type="term" value="P:propionate metabolic process, methylmalonyl pathway"/>
    <property type="evidence" value="ECO:0007669"/>
    <property type="project" value="TreeGrafter"/>
</dbReference>
<dbReference type="STRING" id="52.CMC5_053650"/>
<dbReference type="AlphaFoldDB" id="A0A0K1EK24"/>
<gene>
    <name evidence="2" type="ORF">CMC5_053650</name>
</gene>
<dbReference type="Pfam" id="PF01642">
    <property type="entry name" value="MM_CoA_mutase"/>
    <property type="match status" value="1"/>
</dbReference>
<proteinExistence type="predicted"/>
<dbReference type="RefSeq" id="WP_063796653.1">
    <property type="nucleotide sequence ID" value="NZ_CP012159.1"/>
</dbReference>
<organism evidence="2 3">
    <name type="scientific">Chondromyces crocatus</name>
    <dbReference type="NCBI Taxonomy" id="52"/>
    <lineage>
        <taxon>Bacteria</taxon>
        <taxon>Pseudomonadati</taxon>
        <taxon>Myxococcota</taxon>
        <taxon>Polyangia</taxon>
        <taxon>Polyangiales</taxon>
        <taxon>Polyangiaceae</taxon>
        <taxon>Chondromyces</taxon>
    </lineage>
</organism>
<dbReference type="KEGG" id="ccro:CMC5_053650"/>
<dbReference type="PANTHER" id="PTHR48101">
    <property type="entry name" value="METHYLMALONYL-COA MUTASE, MITOCHONDRIAL-RELATED"/>
    <property type="match status" value="1"/>
</dbReference>
<feature type="domain" description="Methylmalonyl-CoA mutase alpha/beta chain catalytic" evidence="1">
    <location>
        <begin position="131"/>
        <end position="426"/>
    </location>
</feature>
<dbReference type="Gene3D" id="3.20.20.240">
    <property type="entry name" value="Methylmalonyl-CoA mutase"/>
    <property type="match status" value="1"/>
</dbReference>
<dbReference type="InterPro" id="IPR016176">
    <property type="entry name" value="Cbl-dep_enz_cat"/>
</dbReference>